<evidence type="ECO:0000256" key="6">
    <source>
        <dbReference type="RuleBase" id="RU368024"/>
    </source>
</evidence>
<dbReference type="PRINTS" id="PR00862">
    <property type="entry name" value="PROLIGOPTASE"/>
</dbReference>
<gene>
    <name evidence="10" type="ORF">BWQ96_08215</name>
</gene>
<dbReference type="Gene3D" id="2.130.10.120">
    <property type="entry name" value="Prolyl oligopeptidase, N-terminal domain"/>
    <property type="match status" value="1"/>
</dbReference>
<evidence type="ECO:0000256" key="7">
    <source>
        <dbReference type="SAM" id="MobiDB-lite"/>
    </source>
</evidence>
<evidence type="ECO:0000259" key="9">
    <source>
        <dbReference type="Pfam" id="PF02897"/>
    </source>
</evidence>
<dbReference type="PANTHER" id="PTHR11757:SF19">
    <property type="entry name" value="PROLYL ENDOPEPTIDASE-LIKE"/>
    <property type="match status" value="1"/>
</dbReference>
<keyword evidence="2 6" id="KW-0645">Protease</keyword>
<feature type="domain" description="Peptidase S9 prolyl oligopeptidase catalytic" evidence="8">
    <location>
        <begin position="568"/>
        <end position="784"/>
    </location>
</feature>
<keyword evidence="11" id="KW-1185">Reference proteome</keyword>
<proteinExistence type="inferred from homology"/>
<evidence type="ECO:0000256" key="2">
    <source>
        <dbReference type="ARBA" id="ARBA00022670"/>
    </source>
</evidence>
<keyword evidence="4 6" id="KW-0720">Serine protease</keyword>
<evidence type="ECO:0000313" key="10">
    <source>
        <dbReference type="EMBL" id="PXF42047.1"/>
    </source>
</evidence>
<feature type="compositionally biased region" description="Low complexity" evidence="7">
    <location>
        <begin position="13"/>
        <end position="48"/>
    </location>
</feature>
<dbReference type="PANTHER" id="PTHR11757">
    <property type="entry name" value="PROTEASE FAMILY S9A OLIGOPEPTIDASE"/>
    <property type="match status" value="1"/>
</dbReference>
<dbReference type="Pfam" id="PF02897">
    <property type="entry name" value="Peptidase_S9_N"/>
    <property type="match status" value="1"/>
</dbReference>
<dbReference type="Proteomes" id="UP000247409">
    <property type="component" value="Unassembled WGS sequence"/>
</dbReference>
<evidence type="ECO:0000313" key="11">
    <source>
        <dbReference type="Proteomes" id="UP000247409"/>
    </source>
</evidence>
<keyword evidence="3 6" id="KW-0378">Hydrolase</keyword>
<dbReference type="SUPFAM" id="SSF53474">
    <property type="entry name" value="alpha/beta-Hydrolases"/>
    <property type="match status" value="1"/>
</dbReference>
<comment type="function">
    <text evidence="5">Serine peptidase whose precise substrate specificity remains unclear. Does not cleave peptides after a arginine or lysine residue. Regulates trans-Golgi network morphology and sorting by regulating the membrane binding of the AP-1 complex. May play a role in the regulation of synaptic vesicle exocytosis.</text>
</comment>
<name>A0A2V3IIY9_9FLOR</name>
<dbReference type="AlphaFoldDB" id="A0A2V3IIY9"/>
<dbReference type="InterPro" id="IPR029058">
    <property type="entry name" value="AB_hydrolase_fold"/>
</dbReference>
<evidence type="ECO:0000259" key="8">
    <source>
        <dbReference type="Pfam" id="PF00326"/>
    </source>
</evidence>
<organism evidence="10 11">
    <name type="scientific">Gracilariopsis chorda</name>
    <dbReference type="NCBI Taxonomy" id="448386"/>
    <lineage>
        <taxon>Eukaryota</taxon>
        <taxon>Rhodophyta</taxon>
        <taxon>Florideophyceae</taxon>
        <taxon>Rhodymeniophycidae</taxon>
        <taxon>Gracilariales</taxon>
        <taxon>Gracilariaceae</taxon>
        <taxon>Gracilariopsis</taxon>
    </lineage>
</organism>
<accession>A0A2V3IIY9</accession>
<sequence>MSAECPHLAQRRSAPSSPSPLEAESAASTTRTTLSAMTVSTSSASSPLSQALPRLATAAALGLAAFAFDYLRRRRRGAVRSTPPEPLEKPHDVVFGNVPDKDFGEGPLMNPPVTVSDPYFWMRDDHRNDPAVLEHLRQENAYTNHTTLSNRPFERRIYHELLSHYVETDFSVPAKHANYVYYHSTVKGKSYPYFCRKPILHDGSHGDEHVMLDVNQLATGHKHCSLGSHSVSPDHNILAYAVDFTGYETFDVYFKDLTTGQLLHHDTIRATSGNVDWGKDNSIVYYTTLDEAHRPHKMWSHVMRTAHPPDASLPKDTCLYTETDSQFYLYFYKSLSARFILVCSDASTLSESRFLDLEHPQSGLRLFRERQPHVLYSVFHATDDQFYVTANVDGATNFKLMRTSAAHPEQWHDFLPYNKGRKINSVTSFKDFAVLSGRESGYTQLWVLPAHDPHKMYLLPTEEEAHVVRIGTNYEYDANVLRYSYSSLTTPTREYEYSISGKESVCLKEDEVPNYDGQFYKSERIEATSADGTNVPISLVYNAKAISEHGPNRLHLYGYGSYEASIDPSFSMTRLPMLNRGVIFAIAHIRGGGEFGREWYESARFETKVKTFEDFCACAEHLVTIGRTTPKLLSIEGRSAGGLLIGAVLNMRPELFKAAIAGVPFVDVLNTMSDPSIPLTTGEWQEWGNPHQKKFFDAIKAYCPYSNVAPKPYPAVLILAGLYDPRVMYSEAAKWAAKLRKNTTRDDPILLKVDMSSGHFSASNRYSYLSEKAFDTAWVLRQLGAPEHPVSLPST</sequence>
<dbReference type="OrthoDB" id="248387at2759"/>
<dbReference type="InterPro" id="IPR051543">
    <property type="entry name" value="Serine_Peptidase_S9A"/>
</dbReference>
<feature type="region of interest" description="Disordered" evidence="7">
    <location>
        <begin position="1"/>
        <end position="48"/>
    </location>
</feature>
<dbReference type="Gene3D" id="3.40.50.1820">
    <property type="entry name" value="alpha/beta hydrolase"/>
    <property type="match status" value="1"/>
</dbReference>
<comment type="similarity">
    <text evidence="1 6">Belongs to the peptidase S9A family.</text>
</comment>
<protein>
    <recommendedName>
        <fullName evidence="6">Prolyl endopeptidase</fullName>
        <ecNumber evidence="6">3.4.21.-</ecNumber>
    </recommendedName>
</protein>
<dbReference type="EMBL" id="NBIV01000178">
    <property type="protein sequence ID" value="PXF42047.1"/>
    <property type="molecule type" value="Genomic_DNA"/>
</dbReference>
<dbReference type="InterPro" id="IPR023302">
    <property type="entry name" value="Pept_S9A_N"/>
</dbReference>
<comment type="caution">
    <text evidence="10">The sequence shown here is derived from an EMBL/GenBank/DDBJ whole genome shotgun (WGS) entry which is preliminary data.</text>
</comment>
<evidence type="ECO:0000256" key="1">
    <source>
        <dbReference type="ARBA" id="ARBA00005228"/>
    </source>
</evidence>
<feature type="domain" description="Peptidase S9A N-terminal" evidence="9">
    <location>
        <begin position="109"/>
        <end position="509"/>
    </location>
</feature>
<dbReference type="GO" id="GO:0004252">
    <property type="term" value="F:serine-type endopeptidase activity"/>
    <property type="evidence" value="ECO:0007669"/>
    <property type="project" value="UniProtKB-UniRule"/>
</dbReference>
<evidence type="ECO:0000256" key="4">
    <source>
        <dbReference type="ARBA" id="ARBA00022825"/>
    </source>
</evidence>
<evidence type="ECO:0000256" key="5">
    <source>
        <dbReference type="ARBA" id="ARBA00045448"/>
    </source>
</evidence>
<dbReference type="InterPro" id="IPR001375">
    <property type="entry name" value="Peptidase_S9_cat"/>
</dbReference>
<evidence type="ECO:0000256" key="3">
    <source>
        <dbReference type="ARBA" id="ARBA00022801"/>
    </source>
</evidence>
<dbReference type="Pfam" id="PF00326">
    <property type="entry name" value="Peptidase_S9"/>
    <property type="match status" value="1"/>
</dbReference>
<dbReference type="EC" id="3.4.21.-" evidence="6"/>
<dbReference type="SUPFAM" id="SSF50993">
    <property type="entry name" value="Peptidase/esterase 'gauge' domain"/>
    <property type="match status" value="1"/>
</dbReference>
<dbReference type="GO" id="GO:0006508">
    <property type="term" value="P:proteolysis"/>
    <property type="evidence" value="ECO:0007669"/>
    <property type="project" value="UniProtKB-KW"/>
</dbReference>
<reference evidence="10 11" key="1">
    <citation type="journal article" date="2018" name="Mol. Biol. Evol.">
        <title>Analysis of the draft genome of the red seaweed Gracilariopsis chorda provides insights into genome size evolution in Rhodophyta.</title>
        <authorList>
            <person name="Lee J."/>
            <person name="Yang E.C."/>
            <person name="Graf L."/>
            <person name="Yang J.H."/>
            <person name="Qiu H."/>
            <person name="Zel Zion U."/>
            <person name="Chan C.X."/>
            <person name="Stephens T.G."/>
            <person name="Weber A.P.M."/>
            <person name="Boo G.H."/>
            <person name="Boo S.M."/>
            <person name="Kim K.M."/>
            <person name="Shin Y."/>
            <person name="Jung M."/>
            <person name="Lee S.J."/>
            <person name="Yim H.S."/>
            <person name="Lee J.H."/>
            <person name="Bhattacharya D."/>
            <person name="Yoon H.S."/>
        </authorList>
    </citation>
    <scope>NUCLEOTIDE SEQUENCE [LARGE SCALE GENOMIC DNA]</scope>
    <source>
        <strain evidence="10 11">SKKU-2015</strain>
        <tissue evidence="10">Whole body</tissue>
    </source>
</reference>
<dbReference type="InterPro" id="IPR002470">
    <property type="entry name" value="Peptidase_S9A"/>
</dbReference>